<evidence type="ECO:0000256" key="5">
    <source>
        <dbReference type="SAM" id="Coils"/>
    </source>
</evidence>
<reference evidence="8" key="1">
    <citation type="journal article" date="2010" name="Nat. Biotechnol.">
        <title>Draft genome sequence of the oilseed species Ricinus communis.</title>
        <authorList>
            <person name="Chan A.P."/>
            <person name="Crabtree J."/>
            <person name="Zhao Q."/>
            <person name="Lorenzi H."/>
            <person name="Orvis J."/>
            <person name="Puiu D."/>
            <person name="Melake-Berhan A."/>
            <person name="Jones K.M."/>
            <person name="Redman J."/>
            <person name="Chen G."/>
            <person name="Cahoon E.B."/>
            <person name="Gedil M."/>
            <person name="Stanke M."/>
            <person name="Haas B.J."/>
            <person name="Wortman J.R."/>
            <person name="Fraser-Liggett C.M."/>
            <person name="Ravel J."/>
            <person name="Rabinowicz P.D."/>
        </authorList>
    </citation>
    <scope>NUCLEOTIDE SEQUENCE [LARGE SCALE GENOMIC DNA]</scope>
    <source>
        <strain evidence="8">cv. Hale</strain>
    </source>
</reference>
<evidence type="ECO:0000256" key="2">
    <source>
        <dbReference type="ARBA" id="ARBA00022491"/>
    </source>
</evidence>
<dbReference type="SMART" id="SM00761">
    <property type="entry name" value="HDAC_interact"/>
    <property type="match status" value="1"/>
</dbReference>
<organism evidence="7 8">
    <name type="scientific">Ricinus communis</name>
    <name type="common">Castor bean</name>
    <dbReference type="NCBI Taxonomy" id="3988"/>
    <lineage>
        <taxon>Eukaryota</taxon>
        <taxon>Viridiplantae</taxon>
        <taxon>Streptophyta</taxon>
        <taxon>Embryophyta</taxon>
        <taxon>Tracheophyta</taxon>
        <taxon>Spermatophyta</taxon>
        <taxon>Magnoliopsida</taxon>
        <taxon>eudicotyledons</taxon>
        <taxon>Gunneridae</taxon>
        <taxon>Pentapetalae</taxon>
        <taxon>rosids</taxon>
        <taxon>fabids</taxon>
        <taxon>Malpighiales</taxon>
        <taxon>Euphorbiaceae</taxon>
        <taxon>Acalyphoideae</taxon>
        <taxon>Acalypheae</taxon>
        <taxon>Ricinus</taxon>
    </lineage>
</organism>
<evidence type="ECO:0000256" key="1">
    <source>
        <dbReference type="ARBA" id="ARBA00004123"/>
    </source>
</evidence>
<evidence type="ECO:0000313" key="8">
    <source>
        <dbReference type="Proteomes" id="UP000008311"/>
    </source>
</evidence>
<dbReference type="InParanoid" id="B9RWG2"/>
<dbReference type="AlphaFoldDB" id="B9RWG2"/>
<comment type="subcellular location">
    <subcellularLocation>
        <location evidence="1 4">Nucleus</location>
    </subcellularLocation>
</comment>
<feature type="coiled-coil region" evidence="5">
    <location>
        <begin position="266"/>
        <end position="293"/>
    </location>
</feature>
<keyword evidence="5" id="KW-0175">Coiled coil</keyword>
<evidence type="ECO:0000313" key="7">
    <source>
        <dbReference type="EMBL" id="EEF44214.1"/>
    </source>
</evidence>
<evidence type="ECO:0000259" key="6">
    <source>
        <dbReference type="SMART" id="SM00761"/>
    </source>
</evidence>
<accession>B9RWG2</accession>
<dbReference type="STRING" id="3988.B9RWG2"/>
<dbReference type="PROSITE" id="PS51477">
    <property type="entry name" value="PAH"/>
    <property type="match status" value="1"/>
</dbReference>
<keyword evidence="8" id="KW-1185">Reference proteome</keyword>
<dbReference type="GO" id="GO:0003714">
    <property type="term" value="F:transcription corepressor activity"/>
    <property type="evidence" value="ECO:0007669"/>
    <property type="project" value="InterPro"/>
</dbReference>
<dbReference type="OrthoDB" id="824063at2759"/>
<dbReference type="Proteomes" id="UP000008311">
    <property type="component" value="Unassembled WGS sequence"/>
</dbReference>
<dbReference type="PANTHER" id="PTHR12346:SF0">
    <property type="entry name" value="SIN3A, ISOFORM G"/>
    <property type="match status" value="1"/>
</dbReference>
<dbReference type="SUPFAM" id="SSF47762">
    <property type="entry name" value="PAH2 domain"/>
    <property type="match status" value="1"/>
</dbReference>
<dbReference type="KEGG" id="rcu:8280649"/>
<dbReference type="Gene3D" id="1.20.1160.11">
    <property type="entry name" value="Paired amphipathic helix"/>
    <property type="match status" value="1"/>
</dbReference>
<sequence length="379" mass="44326">MEIQSPRNPDASVPDDCREEDLRCNVFYQPLKDLINKLQERDENLYIAFLKVLHYYGIRVREARDFHFHIDVLALLVDHQDLKNEFLKTMVVDSSDNQSLPPSSSMENALIVCEKKDDVALHGLNREKERELAKQGFGYFKKVQQKLSEKSYLLFLGCFCSYSSGKINKDALEKRINGMLDEFPQLKAEFKLFLKNCENGDWFWSGSAESKDTDEELEMGKEYCSPSYRLAGKDDHHSKRAQNELSELLNDRWVCVSSQSENDKPHKEETHRIQKEEIELKREEDRYEADMQLSWLRSAAEYATKLSEGAKEEELDGLSKIHFKRCIQQLYADDCDDVLEMFQKNQSPTLAVVLPRLNQKIKELTVFRAELQEIWAQMR</sequence>
<dbReference type="Pfam" id="PF08295">
    <property type="entry name" value="Sin3_corepress"/>
    <property type="match status" value="1"/>
</dbReference>
<dbReference type="InterPro" id="IPR003822">
    <property type="entry name" value="PAH"/>
</dbReference>
<dbReference type="EMBL" id="EQ973823">
    <property type="protein sequence ID" value="EEF44214.1"/>
    <property type="molecule type" value="Genomic_DNA"/>
</dbReference>
<evidence type="ECO:0000256" key="4">
    <source>
        <dbReference type="PROSITE-ProRule" id="PRU00810"/>
    </source>
</evidence>
<dbReference type="PANTHER" id="PTHR12346">
    <property type="entry name" value="SIN3B-RELATED"/>
    <property type="match status" value="1"/>
</dbReference>
<keyword evidence="3 4" id="KW-0539">Nucleus</keyword>
<feature type="domain" description="Histone deacetylase interacting" evidence="6">
    <location>
        <begin position="222"/>
        <end position="320"/>
    </location>
</feature>
<name>B9RWG2_RICCO</name>
<evidence type="ECO:0000256" key="3">
    <source>
        <dbReference type="ARBA" id="ARBA00023242"/>
    </source>
</evidence>
<proteinExistence type="predicted"/>
<protein>
    <recommendedName>
        <fullName evidence="6">Histone deacetylase interacting domain-containing protein</fullName>
    </recommendedName>
</protein>
<dbReference type="InterPro" id="IPR039774">
    <property type="entry name" value="Sin3-like"/>
</dbReference>
<dbReference type="InterPro" id="IPR036600">
    <property type="entry name" value="PAH_sf"/>
</dbReference>
<keyword evidence="2" id="KW-0678">Repressor</keyword>
<dbReference type="eggNOG" id="KOG4204">
    <property type="taxonomic scope" value="Eukaryota"/>
</dbReference>
<dbReference type="InterPro" id="IPR013194">
    <property type="entry name" value="HDAC_interact_dom"/>
</dbReference>
<gene>
    <name evidence="7" type="ORF">RCOM_1019170</name>
</gene>
<dbReference type="GO" id="GO:0005634">
    <property type="term" value="C:nucleus"/>
    <property type="evidence" value="ECO:0007669"/>
    <property type="project" value="UniProtKB-SubCell"/>
</dbReference>